<dbReference type="EMBL" id="PCWA01000075">
    <property type="protein sequence ID" value="PIQ89000.1"/>
    <property type="molecule type" value="Genomic_DNA"/>
</dbReference>
<dbReference type="PROSITE" id="PS50126">
    <property type="entry name" value="S1"/>
    <property type="match status" value="6"/>
</dbReference>
<dbReference type="GO" id="GO:0003735">
    <property type="term" value="F:structural constituent of ribosome"/>
    <property type="evidence" value="ECO:0007669"/>
    <property type="project" value="TreeGrafter"/>
</dbReference>
<evidence type="ECO:0000256" key="5">
    <source>
        <dbReference type="ARBA" id="ARBA00023274"/>
    </source>
</evidence>
<name>A0A2H0LX50_9BACT</name>
<evidence type="ECO:0000259" key="9">
    <source>
        <dbReference type="PROSITE" id="PS50126"/>
    </source>
</evidence>
<dbReference type="InterPro" id="IPR012340">
    <property type="entry name" value="NA-bd_OB-fold"/>
</dbReference>
<dbReference type="AlphaFoldDB" id="A0A2H0LX50"/>
<feature type="domain" description="S1 motif" evidence="9">
    <location>
        <begin position="23"/>
        <end position="86"/>
    </location>
</feature>
<dbReference type="InterPro" id="IPR050437">
    <property type="entry name" value="Ribos_protein_bS1-like"/>
</dbReference>
<dbReference type="FunFam" id="2.40.50.140:FF:000051">
    <property type="entry name" value="RNA-binding transcriptional accessory protein"/>
    <property type="match status" value="1"/>
</dbReference>
<dbReference type="PANTHER" id="PTHR10724:SF7">
    <property type="entry name" value="SMALL RIBOSOMAL SUBUNIT PROTEIN BS1C"/>
    <property type="match status" value="1"/>
</dbReference>
<dbReference type="CDD" id="cd05687">
    <property type="entry name" value="S1_RPS1_repeat_ec1_hs1"/>
    <property type="match status" value="1"/>
</dbReference>
<comment type="caution">
    <text evidence="10">The sequence shown here is derived from an EMBL/GenBank/DDBJ whole genome shotgun (WGS) entry which is preliminary data.</text>
</comment>
<dbReference type="SMART" id="SM00316">
    <property type="entry name" value="S1"/>
    <property type="match status" value="6"/>
</dbReference>
<accession>A0A2H0LX50</accession>
<dbReference type="GO" id="GO:0003729">
    <property type="term" value="F:mRNA binding"/>
    <property type="evidence" value="ECO:0007669"/>
    <property type="project" value="TreeGrafter"/>
</dbReference>
<gene>
    <name evidence="10" type="ORF">COV72_04995</name>
</gene>
<feature type="domain" description="S1 motif" evidence="9">
    <location>
        <begin position="449"/>
        <end position="514"/>
    </location>
</feature>
<evidence type="ECO:0000256" key="3">
    <source>
        <dbReference type="ARBA" id="ARBA00022884"/>
    </source>
</evidence>
<dbReference type="SUPFAM" id="SSF50249">
    <property type="entry name" value="Nucleic acid-binding proteins"/>
    <property type="match status" value="6"/>
</dbReference>
<evidence type="ECO:0000256" key="8">
    <source>
        <dbReference type="ARBA" id="ARBA00035517"/>
    </source>
</evidence>
<feature type="domain" description="S1 motif" evidence="9">
    <location>
        <begin position="190"/>
        <end position="258"/>
    </location>
</feature>
<dbReference type="Pfam" id="PF00575">
    <property type="entry name" value="S1"/>
    <property type="match status" value="6"/>
</dbReference>
<keyword evidence="5" id="KW-0687">Ribonucleoprotein</keyword>
<keyword evidence="2" id="KW-0677">Repeat</keyword>
<comment type="similarity">
    <text evidence="1">Belongs to the bacterial ribosomal protein bS1 family.</text>
</comment>
<evidence type="ECO:0000313" key="11">
    <source>
        <dbReference type="Proteomes" id="UP000229641"/>
    </source>
</evidence>
<evidence type="ECO:0000256" key="6">
    <source>
        <dbReference type="ARBA" id="ARBA00025604"/>
    </source>
</evidence>
<keyword evidence="3" id="KW-0694">RNA-binding</keyword>
<feature type="domain" description="S1 motif" evidence="9">
    <location>
        <begin position="362"/>
        <end position="432"/>
    </location>
</feature>
<reference evidence="10 11" key="1">
    <citation type="submission" date="2017-09" db="EMBL/GenBank/DDBJ databases">
        <title>Depth-based differentiation of microbial function through sediment-hosted aquifers and enrichment of novel symbionts in the deep terrestrial subsurface.</title>
        <authorList>
            <person name="Probst A.J."/>
            <person name="Ladd B."/>
            <person name="Jarett J.K."/>
            <person name="Geller-Mcgrath D.E."/>
            <person name="Sieber C.M."/>
            <person name="Emerson J.B."/>
            <person name="Anantharaman K."/>
            <person name="Thomas B.C."/>
            <person name="Malmstrom R."/>
            <person name="Stieglmeier M."/>
            <person name="Klingl A."/>
            <person name="Woyke T."/>
            <person name="Ryan C.M."/>
            <person name="Banfield J.F."/>
        </authorList>
    </citation>
    <scope>NUCLEOTIDE SEQUENCE [LARGE SCALE GENOMIC DNA]</scope>
    <source>
        <strain evidence="10">CG11_big_fil_rev_8_21_14_0_20_42_13</strain>
    </source>
</reference>
<dbReference type="GO" id="GO:0022627">
    <property type="term" value="C:cytosolic small ribosomal subunit"/>
    <property type="evidence" value="ECO:0007669"/>
    <property type="project" value="TreeGrafter"/>
</dbReference>
<protein>
    <recommendedName>
        <fullName evidence="7">Small ribosomal subunit protein bS1</fullName>
    </recommendedName>
    <alternativeName>
        <fullName evidence="8">30S ribosomal protein S1</fullName>
    </alternativeName>
</protein>
<dbReference type="CDD" id="cd04465">
    <property type="entry name" value="S1_RPS1_repeat_ec2_hs2"/>
    <property type="match status" value="1"/>
</dbReference>
<comment type="function">
    <text evidence="6">Binds mRNA; thus facilitating recognition of the initiation point. It is needed to translate mRNA with a short Shine-Dalgarno (SD) purine-rich sequence.</text>
</comment>
<evidence type="ECO:0000256" key="4">
    <source>
        <dbReference type="ARBA" id="ARBA00022980"/>
    </source>
</evidence>
<dbReference type="CDD" id="cd05688">
    <property type="entry name" value="S1_RPS1_repeat_ec3"/>
    <property type="match status" value="1"/>
</dbReference>
<dbReference type="InterPro" id="IPR003029">
    <property type="entry name" value="S1_domain"/>
</dbReference>
<dbReference type="FunFam" id="2.40.50.140:FF:000011">
    <property type="entry name" value="30S ribosomal protein S1"/>
    <property type="match status" value="1"/>
</dbReference>
<feature type="domain" description="S1 motif" evidence="9">
    <location>
        <begin position="275"/>
        <end position="345"/>
    </location>
</feature>
<evidence type="ECO:0000313" key="10">
    <source>
        <dbReference type="EMBL" id="PIQ89000.1"/>
    </source>
</evidence>
<dbReference type="PANTHER" id="PTHR10724">
    <property type="entry name" value="30S RIBOSOMAL PROTEIN S1"/>
    <property type="match status" value="1"/>
</dbReference>
<dbReference type="Proteomes" id="UP000229641">
    <property type="component" value="Unassembled WGS sequence"/>
</dbReference>
<keyword evidence="4 10" id="KW-0689">Ribosomal protein</keyword>
<evidence type="ECO:0000256" key="1">
    <source>
        <dbReference type="ARBA" id="ARBA00006767"/>
    </source>
</evidence>
<sequence>MNVENDVKISELYEKSIKEIEDGQIVKGRIIDVTPKEVLVDIGYKSEGTIPLSEFSNAKDIKLDQEIEVYIESRENDEGMIILSREKAERLKGWNKIQTSSKEGDLVDGRVRRKVKGGYIVDIHGIEGFVPASLSSFKGVSEKDILDKIFDFKIVKMNPLRRSVILSRRDALKVARETAKVKLWEKLQVGQICPGVVKGITDFGAFIDLGGVDGLLHIMDMSWSRISHPSEIVALGDKVEVMILNIDKESSKVSLGLKQCKPDPWQDIEAKFPVGCRIKGKVVNILNYGVFIELEKGIEGLIHISEISWQKRIQDIKDIFAIGDMVEVQVLSIDKSSRRISLSIKQLENNPWLDASAKFPPGSKVSGKIKGFTDYGAFVELDSNLEGMIHISDISWVKKISHPQEVLKKGQKVDILVLSVDGDNQRISLGLKQLLPNPWPEIAQKYPVGLDMEAEVIQVNNFGAFVKIEDDIEGLVYASEIDKDRLAKLNSGDKLKVRIIKVDTDQGKIGLSSRLD</sequence>
<dbReference type="InterPro" id="IPR035104">
    <property type="entry name" value="Ribosomal_protein_S1-like"/>
</dbReference>
<dbReference type="GO" id="GO:0006412">
    <property type="term" value="P:translation"/>
    <property type="evidence" value="ECO:0007669"/>
    <property type="project" value="TreeGrafter"/>
</dbReference>
<evidence type="ECO:0000256" key="2">
    <source>
        <dbReference type="ARBA" id="ARBA00022737"/>
    </source>
</evidence>
<dbReference type="PRINTS" id="PR00681">
    <property type="entry name" value="RIBOSOMALS1"/>
</dbReference>
<dbReference type="FunFam" id="2.40.50.140:FF:000103">
    <property type="entry name" value="protein RRP5 homolog"/>
    <property type="match status" value="1"/>
</dbReference>
<evidence type="ECO:0000256" key="7">
    <source>
        <dbReference type="ARBA" id="ARBA00035293"/>
    </source>
</evidence>
<dbReference type="Gene3D" id="2.40.50.140">
    <property type="entry name" value="Nucleic acid-binding proteins"/>
    <property type="match status" value="6"/>
</dbReference>
<feature type="domain" description="S1 motif" evidence="9">
    <location>
        <begin position="104"/>
        <end position="169"/>
    </location>
</feature>
<organism evidence="10 11">
    <name type="scientific">Candidatus Ghiorseimicrobium undicola</name>
    <dbReference type="NCBI Taxonomy" id="1974746"/>
    <lineage>
        <taxon>Bacteria</taxon>
        <taxon>Pseudomonadati</taxon>
        <taxon>Candidatus Omnitrophota</taxon>
        <taxon>Candidatus Ghiorseimicrobium</taxon>
    </lineage>
</organism>
<proteinExistence type="inferred from homology"/>